<keyword evidence="3" id="KW-0472">Membrane</keyword>
<keyword evidence="6" id="KW-1185">Reference proteome</keyword>
<gene>
    <name evidence="5" type="ORF">D641_0111865</name>
</gene>
<dbReference type="RefSeq" id="WP_017823721.1">
    <property type="nucleotide sequence ID" value="NZ_AORC01000014.1"/>
</dbReference>
<name>A0A022KSA7_9MICO</name>
<keyword evidence="3" id="KW-0812">Transmembrane</keyword>
<proteinExistence type="inferred from homology"/>
<comment type="similarity">
    <text evidence="2">Belongs to the AB hydrolase superfamily. FUS2 hydrolase family.</text>
</comment>
<dbReference type="STRING" id="1249481.D641_0111865"/>
<accession>A0A022KSA7</accession>
<feature type="transmembrane region" description="Helical" evidence="3">
    <location>
        <begin position="34"/>
        <end position="54"/>
    </location>
</feature>
<keyword evidence="3" id="KW-1133">Transmembrane helix</keyword>
<dbReference type="InterPro" id="IPR050261">
    <property type="entry name" value="FrsA_esterase"/>
</dbReference>
<comment type="caution">
    <text evidence="5">The sequence shown here is derived from an EMBL/GenBank/DDBJ whole genome shotgun (WGS) entry which is preliminary data.</text>
</comment>
<organism evidence="5 6">
    <name type="scientific">Brachybacterium muris UCD-AY4</name>
    <dbReference type="NCBI Taxonomy" id="1249481"/>
    <lineage>
        <taxon>Bacteria</taxon>
        <taxon>Bacillati</taxon>
        <taxon>Actinomycetota</taxon>
        <taxon>Actinomycetes</taxon>
        <taxon>Micrococcales</taxon>
        <taxon>Dermabacteraceae</taxon>
        <taxon>Brachybacterium</taxon>
    </lineage>
</organism>
<dbReference type="EMBL" id="AORC01000014">
    <property type="protein sequence ID" value="EYT48584.1"/>
    <property type="molecule type" value="Genomic_DNA"/>
</dbReference>
<dbReference type="Proteomes" id="UP000019754">
    <property type="component" value="Unassembled WGS sequence"/>
</dbReference>
<dbReference type="GO" id="GO:0052689">
    <property type="term" value="F:carboxylic ester hydrolase activity"/>
    <property type="evidence" value="ECO:0007669"/>
    <property type="project" value="UniProtKB-ARBA"/>
</dbReference>
<evidence type="ECO:0000256" key="3">
    <source>
        <dbReference type="SAM" id="Phobius"/>
    </source>
</evidence>
<dbReference type="HOGENOM" id="CLU_057522_0_0_11"/>
<dbReference type="PANTHER" id="PTHR22946">
    <property type="entry name" value="DIENELACTONE HYDROLASE DOMAIN-CONTAINING PROTEIN-RELATED"/>
    <property type="match status" value="1"/>
</dbReference>
<evidence type="ECO:0000256" key="1">
    <source>
        <dbReference type="ARBA" id="ARBA00022801"/>
    </source>
</evidence>
<dbReference type="InterPro" id="IPR029058">
    <property type="entry name" value="AB_hydrolase_fold"/>
</dbReference>
<dbReference type="PANTHER" id="PTHR22946:SF9">
    <property type="entry name" value="POLYKETIDE TRANSFERASE AF380"/>
    <property type="match status" value="1"/>
</dbReference>
<evidence type="ECO:0000259" key="4">
    <source>
        <dbReference type="Pfam" id="PF00561"/>
    </source>
</evidence>
<dbReference type="OrthoDB" id="8111537at2"/>
<dbReference type="AlphaFoldDB" id="A0A022KSA7"/>
<dbReference type="SUPFAM" id="SSF53474">
    <property type="entry name" value="alpha/beta-Hydrolases"/>
    <property type="match status" value="1"/>
</dbReference>
<dbReference type="Pfam" id="PF00561">
    <property type="entry name" value="Abhydrolase_1"/>
    <property type="match status" value="1"/>
</dbReference>
<protein>
    <submittedName>
        <fullName evidence="5">Alpha/beta hydrolase</fullName>
    </submittedName>
</protein>
<reference evidence="5 6" key="1">
    <citation type="journal article" date="2013" name="Genome Announc.">
        <title>Draft genome sequence of an Actinobacterium, Brachybacterium muris strain UCD-AY4.</title>
        <authorList>
            <person name="Lo J.R."/>
            <person name="Lang J.M."/>
            <person name="Darling A.E."/>
            <person name="Eisen J.A."/>
            <person name="Coil D.A."/>
        </authorList>
    </citation>
    <scope>NUCLEOTIDE SEQUENCE [LARGE SCALE GENOMIC DNA]</scope>
    <source>
        <strain evidence="5 6">UCD-AY4</strain>
    </source>
</reference>
<feature type="domain" description="AB hydrolase-1" evidence="4">
    <location>
        <begin position="269"/>
        <end position="316"/>
    </location>
</feature>
<keyword evidence="1 5" id="KW-0378">Hydrolase</keyword>
<evidence type="ECO:0000256" key="2">
    <source>
        <dbReference type="ARBA" id="ARBA00038115"/>
    </source>
</evidence>
<dbReference type="Gene3D" id="3.40.50.1820">
    <property type="entry name" value="alpha/beta hydrolase"/>
    <property type="match status" value="1"/>
</dbReference>
<evidence type="ECO:0000313" key="5">
    <source>
        <dbReference type="EMBL" id="EYT48584.1"/>
    </source>
</evidence>
<sequence length="461" mass="49937">MPRPWSGTRLRRLPLLSRRAPEQVIEQARWTGTLVTGGIVAATMFTLSGGLLTLGARIMARLPLVPQQSLRHRSDIAVRAVHPDRVHLDAVGEATRGGYLALRQAGGAAHVRLGPVTHRPTPTTVARPLLGTDGEEPLRVDRAAVNGFYWSGSPITAHGFPTEEVEIDSPVGRMPAWLVRPDPASGAAGRRTEGTGPGPDQVETWAILIHGHGAARGEALRLMPLLRSLGLVSLAITYRNDTGAPPSADRMHHLGSDEWEDTEAAIAFALAHGAQRIVLVGWSMGGGIALRTSVRSAHRDRIATLVLDSPAVDWHDILGYHAASLRAPVPMRRIAMWMMTSRLGARTVRLREPLALNEMRPEFYGQHLAHPTLLLHAMDDATVPPGPSRHLASLRPDLVRFVPVDGASHTREWNLDPARIERIVARHLVGTLGLDVDVDTLDLPVRDPAAPPLPGSTGERI</sequence>
<evidence type="ECO:0000313" key="6">
    <source>
        <dbReference type="Proteomes" id="UP000019754"/>
    </source>
</evidence>
<dbReference type="InterPro" id="IPR000073">
    <property type="entry name" value="AB_hydrolase_1"/>
</dbReference>